<name>A0A2T1E1W6_9CYAN</name>
<keyword evidence="4" id="KW-1185">Reference proteome</keyword>
<reference evidence="3 4" key="2">
    <citation type="submission" date="2018-03" db="EMBL/GenBank/DDBJ databases">
        <title>The ancient ancestry and fast evolution of plastids.</title>
        <authorList>
            <person name="Moore K.R."/>
            <person name="Magnabosco C."/>
            <person name="Momper L."/>
            <person name="Gold D.A."/>
            <person name="Bosak T."/>
            <person name="Fournier G.P."/>
        </authorList>
    </citation>
    <scope>NUCLEOTIDE SEQUENCE [LARGE SCALE GENOMIC DNA]</scope>
    <source>
        <strain evidence="3 4">ULC18</strain>
    </source>
</reference>
<evidence type="ECO:0008006" key="5">
    <source>
        <dbReference type="Google" id="ProtNLM"/>
    </source>
</evidence>
<keyword evidence="2" id="KW-0732">Signal</keyword>
<evidence type="ECO:0000256" key="2">
    <source>
        <dbReference type="SAM" id="SignalP"/>
    </source>
</evidence>
<protein>
    <recommendedName>
        <fullName evidence="5">Low temperature-induced protein</fullName>
    </recommendedName>
</protein>
<dbReference type="Proteomes" id="UP000239576">
    <property type="component" value="Unassembled WGS sequence"/>
</dbReference>
<reference evidence="4" key="1">
    <citation type="submission" date="2018-02" db="EMBL/GenBank/DDBJ databases">
        <authorList>
            <person name="Moore K."/>
            <person name="Momper L."/>
        </authorList>
    </citation>
    <scope>NUCLEOTIDE SEQUENCE [LARGE SCALE GENOMIC DNA]</scope>
    <source>
        <strain evidence="4">ULC18</strain>
    </source>
</reference>
<organism evidence="3 4">
    <name type="scientific">Stenomitos frigidus ULC18</name>
    <dbReference type="NCBI Taxonomy" id="2107698"/>
    <lineage>
        <taxon>Bacteria</taxon>
        <taxon>Bacillati</taxon>
        <taxon>Cyanobacteriota</taxon>
        <taxon>Cyanophyceae</taxon>
        <taxon>Leptolyngbyales</taxon>
        <taxon>Leptolyngbyaceae</taxon>
        <taxon>Stenomitos</taxon>
    </lineage>
</organism>
<feature type="signal peptide" evidence="2">
    <location>
        <begin position="1"/>
        <end position="27"/>
    </location>
</feature>
<dbReference type="EMBL" id="PVWK01000101">
    <property type="protein sequence ID" value="PSB26701.1"/>
    <property type="molecule type" value="Genomic_DNA"/>
</dbReference>
<sequence length="123" mass="13567">MCVTQLRKCFSAFLIAAMLLLGPLAIGDFQRTAIAAPLPPEAATYEIDQANSPQDAHARLQQKAADYKEELQDNSAYTKQATEKATAETKNAFKRAADDVRDKLNLDEPVPQSTKDFLNDIKP</sequence>
<feature type="compositionally biased region" description="Basic and acidic residues" evidence="1">
    <location>
        <begin position="95"/>
        <end position="106"/>
    </location>
</feature>
<gene>
    <name evidence="3" type="ORF">C7B82_19060</name>
</gene>
<feature type="chain" id="PRO_5015393668" description="Low temperature-induced protein" evidence="2">
    <location>
        <begin position="28"/>
        <end position="123"/>
    </location>
</feature>
<dbReference type="AlphaFoldDB" id="A0A2T1E1W6"/>
<evidence type="ECO:0000256" key="1">
    <source>
        <dbReference type="SAM" id="MobiDB-lite"/>
    </source>
</evidence>
<evidence type="ECO:0000313" key="4">
    <source>
        <dbReference type="Proteomes" id="UP000239576"/>
    </source>
</evidence>
<comment type="caution">
    <text evidence="3">The sequence shown here is derived from an EMBL/GenBank/DDBJ whole genome shotgun (WGS) entry which is preliminary data.</text>
</comment>
<feature type="region of interest" description="Disordered" evidence="1">
    <location>
        <begin position="51"/>
        <end position="123"/>
    </location>
</feature>
<dbReference type="RefSeq" id="WP_106257868.1">
    <property type="nucleotide sequence ID" value="NZ_CAWNSW010000041.1"/>
</dbReference>
<evidence type="ECO:0000313" key="3">
    <source>
        <dbReference type="EMBL" id="PSB26701.1"/>
    </source>
</evidence>
<accession>A0A2T1E1W6</accession>
<proteinExistence type="predicted"/>